<evidence type="ECO:0000313" key="1">
    <source>
        <dbReference type="EMBL" id="GBB83123.1"/>
    </source>
</evidence>
<dbReference type="EMBL" id="BLAL01000013">
    <property type="protein sequence ID" value="GES75205.1"/>
    <property type="molecule type" value="Genomic_DNA"/>
</dbReference>
<organism evidence="1 3">
    <name type="scientific">Rhizophagus clarus</name>
    <dbReference type="NCBI Taxonomy" id="94130"/>
    <lineage>
        <taxon>Eukaryota</taxon>
        <taxon>Fungi</taxon>
        <taxon>Fungi incertae sedis</taxon>
        <taxon>Mucoromycota</taxon>
        <taxon>Glomeromycotina</taxon>
        <taxon>Glomeromycetes</taxon>
        <taxon>Glomerales</taxon>
        <taxon>Glomeraceae</taxon>
        <taxon>Rhizophagus</taxon>
    </lineage>
</organism>
<comment type="caution">
    <text evidence="1">The sequence shown here is derived from an EMBL/GenBank/DDBJ whole genome shotgun (WGS) entry which is preliminary data.</text>
</comment>
<dbReference type="Proteomes" id="UP000615446">
    <property type="component" value="Unassembled WGS sequence"/>
</dbReference>
<dbReference type="EMBL" id="BEXD01000001">
    <property type="protein sequence ID" value="GBB83123.1"/>
    <property type="molecule type" value="Genomic_DNA"/>
</dbReference>
<dbReference type="AlphaFoldDB" id="A0A2Z6Q039"/>
<name>A0A2Z6Q039_9GLOM</name>
<gene>
    <name evidence="2" type="ORF">RCL2_000265600</name>
    <name evidence="1" type="ORF">RclHR1_00010005</name>
</gene>
<dbReference type="OrthoDB" id="2307203at2759"/>
<reference evidence="2" key="2">
    <citation type="submission" date="2019-10" db="EMBL/GenBank/DDBJ databases">
        <title>Conservation and host-specific expression of non-tandemly repeated heterogenous ribosome RNA gene in arbuscular mycorrhizal fungi.</title>
        <authorList>
            <person name="Maeda T."/>
            <person name="Kobayashi Y."/>
            <person name="Nakagawa T."/>
            <person name="Ezawa T."/>
            <person name="Yamaguchi K."/>
            <person name="Bino T."/>
            <person name="Nishimoto Y."/>
            <person name="Shigenobu S."/>
            <person name="Kawaguchi M."/>
        </authorList>
    </citation>
    <scope>NUCLEOTIDE SEQUENCE</scope>
    <source>
        <strain evidence="2">HR1</strain>
    </source>
</reference>
<keyword evidence="3" id="KW-1185">Reference proteome</keyword>
<evidence type="ECO:0000313" key="3">
    <source>
        <dbReference type="Proteomes" id="UP000247702"/>
    </source>
</evidence>
<proteinExistence type="predicted"/>
<evidence type="ECO:0008006" key="4">
    <source>
        <dbReference type="Google" id="ProtNLM"/>
    </source>
</evidence>
<accession>A0A2Z6Q039</accession>
<evidence type="ECO:0000313" key="2">
    <source>
        <dbReference type="EMBL" id="GES75205.1"/>
    </source>
</evidence>
<dbReference type="Proteomes" id="UP000247702">
    <property type="component" value="Unassembled WGS sequence"/>
</dbReference>
<protein>
    <recommendedName>
        <fullName evidence="4">F-box domain-containing protein</fullName>
    </recommendedName>
</protein>
<reference evidence="1 3" key="1">
    <citation type="submission" date="2017-11" db="EMBL/GenBank/DDBJ databases">
        <title>The genome of Rhizophagus clarus HR1 reveals common genetic basis of auxotrophy among arbuscular mycorrhizal fungi.</title>
        <authorList>
            <person name="Kobayashi Y."/>
        </authorList>
    </citation>
    <scope>NUCLEOTIDE SEQUENCE [LARGE SCALE GENOMIC DNA]</scope>
    <source>
        <strain evidence="1 3">HR1</strain>
    </source>
</reference>
<sequence length="554" mass="65317">MSNLNGDILYLIFKELELNEEFRSCLLVNKTWCQIIIPTLWKDPWKYLNKRKAKLFLNVIISHLSDEMRNNLIQRINSDLLILRSCKKPYFNYISYCRNLNLIEIERLINNITFRESSADISIIKNTILELFINKNTKISYLNIPYKFDIEIHLIPGAVRCFSELVSLRCSTGVNDKILTGLMGICKSIEKLQLYIEADKNNYGIIELIENSEKLLNIQLINNYSKIDQPFRKVLENSLIERANSIQSFTISKHPVTDILPSFVHLKSLELNDSNYNMSWDCKENLSLPLLQILKADNVPIDVLKNLIKNTNGSLIEIKINGEYHDVVINKEIIQIIYQNCPKLENLKLLLRNDNILELENLLKTCDSLNGLNIIFSVFDDCIDWDYLFGILVKFSPINLHKFKFFRFNKEPSLESLKSFFDNWSCPKLENLLKKCQSLNGSNIMFGVFDDYFDYFDRDYLFEILTKFSPINLFKYKFFRFNEESNTESLKSIFDNWKCRHPILLQFPKMKNMVKNTTCINLMEKYKLKGIIKKYNVSDETTFEDFEWNQKYFG</sequence>